<dbReference type="Pfam" id="PF17802">
    <property type="entry name" value="SpaA"/>
    <property type="match status" value="2"/>
</dbReference>
<keyword evidence="5" id="KW-1133">Transmembrane helix</keyword>
<dbReference type="PANTHER" id="PTHR36108">
    <property type="entry name" value="COLOSSIN-B-RELATED"/>
    <property type="match status" value="1"/>
</dbReference>
<dbReference type="SUPFAM" id="SSF117074">
    <property type="entry name" value="Hypothetical protein PA1324"/>
    <property type="match status" value="1"/>
</dbReference>
<evidence type="ECO:0000259" key="6">
    <source>
        <dbReference type="Pfam" id="PF17802"/>
    </source>
</evidence>
<keyword evidence="3" id="KW-0732">Signal</keyword>
<protein>
    <recommendedName>
        <fullName evidence="6">SpaA-like prealbumin fold domain-containing protein</fullName>
    </recommendedName>
</protein>
<keyword evidence="5" id="KW-0472">Membrane</keyword>
<feature type="region of interest" description="Disordered" evidence="4">
    <location>
        <begin position="1337"/>
        <end position="1363"/>
    </location>
</feature>
<dbReference type="RefSeq" id="WP_094234571.1">
    <property type="nucleotide sequence ID" value="NZ_CP016199.1"/>
</dbReference>
<accession>A0A223ATQ6</accession>
<evidence type="ECO:0000256" key="3">
    <source>
        <dbReference type="ARBA" id="ARBA00022729"/>
    </source>
</evidence>
<evidence type="ECO:0000313" key="7">
    <source>
        <dbReference type="EMBL" id="ASS38331.1"/>
    </source>
</evidence>
<evidence type="ECO:0000256" key="2">
    <source>
        <dbReference type="ARBA" id="ARBA00022525"/>
    </source>
</evidence>
<name>A0A223ATQ6_9FIRM</name>
<keyword evidence="5" id="KW-0812">Transmembrane</keyword>
<dbReference type="InterPro" id="IPR013783">
    <property type="entry name" value="Ig-like_fold"/>
</dbReference>
<reference evidence="8" key="1">
    <citation type="submission" date="2016-05" db="EMBL/GenBank/DDBJ databases">
        <authorList>
            <person name="Holder M.E."/>
            <person name="Ajami N.J."/>
            <person name="Petrosino J.F."/>
        </authorList>
    </citation>
    <scope>NUCLEOTIDE SEQUENCE [LARGE SCALE GENOMIC DNA]</scope>
    <source>
        <strain evidence="8">ATCC 700696</strain>
    </source>
</reference>
<keyword evidence="8" id="KW-1185">Reference proteome</keyword>
<dbReference type="PANTHER" id="PTHR36108:SF13">
    <property type="entry name" value="COLOSSIN-B-RELATED"/>
    <property type="match status" value="1"/>
</dbReference>
<feature type="domain" description="SpaA-like prealbumin fold" evidence="6">
    <location>
        <begin position="1254"/>
        <end position="1340"/>
    </location>
</feature>
<feature type="domain" description="SpaA-like prealbumin fold" evidence="6">
    <location>
        <begin position="1154"/>
        <end position="1250"/>
    </location>
</feature>
<keyword evidence="2" id="KW-0964">Secreted</keyword>
<feature type="transmembrane region" description="Helical" evidence="5">
    <location>
        <begin position="1370"/>
        <end position="1388"/>
    </location>
</feature>
<evidence type="ECO:0000256" key="5">
    <source>
        <dbReference type="SAM" id="Phobius"/>
    </source>
</evidence>
<evidence type="ECO:0000256" key="4">
    <source>
        <dbReference type="SAM" id="MobiDB-lite"/>
    </source>
</evidence>
<dbReference type="EMBL" id="CP016199">
    <property type="protein sequence ID" value="ASS38331.1"/>
    <property type="molecule type" value="Genomic_DNA"/>
</dbReference>
<dbReference type="Gene3D" id="2.60.40.10">
    <property type="entry name" value="Immunoglobulins"/>
    <property type="match status" value="3"/>
</dbReference>
<organism evidence="7 8">
    <name type="scientific">Mogibacterium pumilum</name>
    <dbReference type="NCBI Taxonomy" id="86332"/>
    <lineage>
        <taxon>Bacteria</taxon>
        <taxon>Bacillati</taxon>
        <taxon>Bacillota</taxon>
        <taxon>Clostridia</taxon>
        <taxon>Peptostreptococcales</taxon>
        <taxon>Anaerovoracaceae</taxon>
        <taxon>Mogibacterium</taxon>
    </lineage>
</organism>
<dbReference type="Proteomes" id="UP000214689">
    <property type="component" value="Chromosome"/>
</dbReference>
<dbReference type="InterPro" id="IPR041033">
    <property type="entry name" value="SpaA_PFL_dom_1"/>
</dbReference>
<evidence type="ECO:0000313" key="8">
    <source>
        <dbReference type="Proteomes" id="UP000214689"/>
    </source>
</evidence>
<comment type="similarity">
    <text evidence="1">Belongs to the serine-aspartate repeat-containing protein (SDr) family.</text>
</comment>
<sequence>MKRYYRIIRIAFICVFSLQMIVYGFMQTSYAETPGASINTNDNSTNSYAAQSSNLDNKLNLLQSPQQGDPTQNISLKVGTINSGKFSTDKTDFWTDEPVGAAVDMGISGYGVNIYNAKLKITVPKSEGIKKSLKFTDSVNAKLSEKTEDANNWYMTYTFDPLTGASAGTYALPFIFDSATTAENDEIKVKAELFDGDGKLLKSAEHIYKSKVHKMDSRLCVYGQKKYDKINNVYVYDAATTVGHPGITNPKDGAIIRFIDASVKLDMTNQDERGLGHPNPKNVEIVIYLPPEATVRDGILDNLWKYDKATNTLRVNIDKPNFVKGGSVSTDYCDGFGKALPYIIFKGAPIDKIYTLKAEYTVNKGEAGEYRLADRELRFKFEAMPFSQKGNIEVYKTGHGYSEYNNDPKLTGYEKGHNYYYMKSGRYFIGDHEFTNEGMRYETHIRAWHNSSGFEKPNEVKMGQIYDVTTSISDERVHFVGFSAGFFVPNDTNPGWEARLQKAKDDFLKTPNKLYGVDKDGGMTEIAQNVKLFENGANRVKINDPSRKFVALKLVFDSPIELDNMSFGICDYVKLMPGEEAKWDNKENGKKQTYSGRSSVTATLKGVSMPKTVYDDGKDGKDGFLNVIPIYPLIAAYQSQNQNVVYETGGTQTPYIVGPDLRKGNWGTYKTAKNVKSVTLLPPGYNCGKDENNKAVPVFKEAQKAGKDGILTQWREFGESRIKVIENYKKTGRTAVIVDYGDVDYNQTRKVTLNIVATKQVRHGSGIVDNYYVYDDNNYIEPYTSGMKYTDKLDLDNDGDNKETFAQVKSELNFIPPYELILNKYAKLPNDNAAGVVANADLGGEVDYNISVYNQTIHTVKKFSVIDTMPTNGDHTIVENDQHKYPARGSSFSTPLRMALEDYAPNKEVMKLFDVFYQLSPQGKDLASVRDGEWLTKDQVSDFSKVKSFKLVLKSGQEIAAKKELIIAVPSRVPFNMKLNEKSDSAFNTAAMSTNSVDYLEGRAARVNFVTYGISGKVYYDANENGIFDSEDKPAKNVSITLVNKATGKTAVIPDGHNTPVTAVTDSEGNYRATVYDRGDYVVKYLLNSGNTEFNRNKTIGHGISEDDVNNKSGNSIVPESISADKRSAFSGDFKLNPANKKSVQNAALVGYNNLKITKTGMDGNRTERLKDVGFTLYRIEKENGKEKEVKIEECKTDQNGEYVFKRLKFGKYIVKETSAAPTYNNDNAEGKVIEVSDSTSEFRIDFTDTKIKGNIKVHKVDENGKPLKGVEFTIKQNDHIISRAVTDELGYARFNDIAYGQYEVIESKGIKGYEVSKEVHQVEIKETGQVVEFEVVNKKTPYQPPENPPKDNPKKGKHTHPTTSDTLDLLGWGVLLTLSAVAFVAIVKRRRVNN</sequence>
<proteinExistence type="inferred from homology"/>
<evidence type="ECO:0000256" key="1">
    <source>
        <dbReference type="ARBA" id="ARBA00007257"/>
    </source>
</evidence>
<dbReference type="SUPFAM" id="SSF49478">
    <property type="entry name" value="Cna protein B-type domain"/>
    <property type="match status" value="1"/>
</dbReference>
<gene>
    <name evidence="7" type="ORF">AXF17_07935</name>
</gene>
<feature type="transmembrane region" description="Helical" evidence="5">
    <location>
        <begin position="7"/>
        <end position="26"/>
    </location>
</feature>